<comment type="caution">
    <text evidence="8">The sequence shown here is derived from an EMBL/GenBank/DDBJ whole genome shotgun (WGS) entry which is preliminary data.</text>
</comment>
<feature type="domain" description="Transcription factor IIIC subunit 5 HTH" evidence="6">
    <location>
        <begin position="237"/>
        <end position="380"/>
    </location>
</feature>
<dbReference type="Pfam" id="PF09734">
    <property type="entry name" value="Tau95"/>
    <property type="match status" value="1"/>
</dbReference>
<proteinExistence type="predicted"/>
<keyword evidence="9" id="KW-1185">Reference proteome</keyword>
<dbReference type="Pfam" id="PF17682">
    <property type="entry name" value="Tau95_N"/>
    <property type="match status" value="1"/>
</dbReference>
<name>A0A9P4M2S5_9PEZI</name>
<dbReference type="InterPro" id="IPR019136">
    <property type="entry name" value="TF_IIIC_su-5_HTH"/>
</dbReference>
<keyword evidence="4" id="KW-0539">Nucleus</keyword>
<sequence length="594" mass="67509">MSPVYLHDDGSEYRSTSDYDSDDALPWNIVSVNEREITSIEHPCVIQNVDNAIKSLSGKHVLDNIQFLGNRDHRKELGVSLRPNDPLAKSIQSRQVFTKDVLLRITLPKRTGRKRKRGSDDPFTYDGSGIEPDPEHYTAEPDPLPGLDSPRKLLRSLRDNEDRYQISAAGMITTSHRYRSVPDYQHATTHESLFNNMRSTLLTGRFEDIIKFKPDPHRGVKKGETVGPPASYTGYGNLSIPSNYSYRQGQHVAFFQGEGGKLISTNTRTVRKTSCQVVPIDTETIPASHNPRLVPEAMLDPVVQDCINTIRTAMEERPIMTRRYVFNLIGKKAQAWEQRFAWPYVGYVFRTGPWKDALIKFGVDPRKDPNCRHFQVQMFKLHVGLNKSQNEDSLKATWLKTRPFKRIDGVATHIFDGKNVYTDSKIWQLCDITDPLLRGLLDTTDIRTECDLHGNGWYWSGTLAKQQSIMRHKMDIILGGGVPDDGAYIRLKVFPEHLDEKSRTMAHWDKFLDTGHPTRLEIELGERIRSLSAYGNRRPGYSTHVKPMKGANENASTSKEAEDDGEESDEGSDERMDQDDEEGSEIMEVDADSD</sequence>
<dbReference type="InterPro" id="IPR041499">
    <property type="entry name" value="Tfc1/Sfc1_N"/>
</dbReference>
<dbReference type="PANTHER" id="PTHR13230:SF5">
    <property type="entry name" value="GENERAL TRANSCRIPTION FACTOR 3C POLYPEPTIDE 5"/>
    <property type="match status" value="1"/>
</dbReference>
<dbReference type="Gene3D" id="3.30.200.160">
    <property type="entry name" value="TFIIIC, subcomplex tauA, subunit Sfc1, barrel domain"/>
    <property type="match status" value="1"/>
</dbReference>
<evidence type="ECO:0000256" key="2">
    <source>
        <dbReference type="ARBA" id="ARBA00023125"/>
    </source>
</evidence>
<dbReference type="GO" id="GO:0000127">
    <property type="term" value="C:transcription factor TFIIIC complex"/>
    <property type="evidence" value="ECO:0007669"/>
    <property type="project" value="InterPro"/>
</dbReference>
<feature type="region of interest" description="Disordered" evidence="5">
    <location>
        <begin position="111"/>
        <end position="151"/>
    </location>
</feature>
<organism evidence="8 9">
    <name type="scientific">Rhizodiscina lignyota</name>
    <dbReference type="NCBI Taxonomy" id="1504668"/>
    <lineage>
        <taxon>Eukaryota</taxon>
        <taxon>Fungi</taxon>
        <taxon>Dikarya</taxon>
        <taxon>Ascomycota</taxon>
        <taxon>Pezizomycotina</taxon>
        <taxon>Dothideomycetes</taxon>
        <taxon>Pleosporomycetidae</taxon>
        <taxon>Aulographales</taxon>
        <taxon>Rhizodiscinaceae</taxon>
        <taxon>Rhizodiscina</taxon>
    </lineage>
</organism>
<evidence type="ECO:0008006" key="10">
    <source>
        <dbReference type="Google" id="ProtNLM"/>
    </source>
</evidence>
<gene>
    <name evidence="8" type="ORF">NA57DRAFT_59043</name>
</gene>
<dbReference type="InterPro" id="IPR040454">
    <property type="entry name" value="TF_IIIC_Tfc1/Sfc1"/>
</dbReference>
<dbReference type="AlphaFoldDB" id="A0A9P4M2S5"/>
<dbReference type="PANTHER" id="PTHR13230">
    <property type="entry name" value="GENERAL TRANSCRIPTION FACTOR IIIC, POLYPEPTIDE 5"/>
    <property type="match status" value="1"/>
</dbReference>
<dbReference type="GO" id="GO:0006384">
    <property type="term" value="P:transcription initiation at RNA polymerase III promoter"/>
    <property type="evidence" value="ECO:0007669"/>
    <property type="project" value="InterPro"/>
</dbReference>
<dbReference type="GO" id="GO:0001003">
    <property type="term" value="F:RNA polymerase III type 2 promoter sequence-specific DNA binding"/>
    <property type="evidence" value="ECO:0007669"/>
    <property type="project" value="TreeGrafter"/>
</dbReference>
<reference evidence="8" key="1">
    <citation type="journal article" date="2020" name="Stud. Mycol.">
        <title>101 Dothideomycetes genomes: a test case for predicting lifestyles and emergence of pathogens.</title>
        <authorList>
            <person name="Haridas S."/>
            <person name="Albert R."/>
            <person name="Binder M."/>
            <person name="Bloem J."/>
            <person name="Labutti K."/>
            <person name="Salamov A."/>
            <person name="Andreopoulos B."/>
            <person name="Baker S."/>
            <person name="Barry K."/>
            <person name="Bills G."/>
            <person name="Bluhm B."/>
            <person name="Cannon C."/>
            <person name="Castanera R."/>
            <person name="Culley D."/>
            <person name="Daum C."/>
            <person name="Ezra D."/>
            <person name="Gonzalez J."/>
            <person name="Henrissat B."/>
            <person name="Kuo A."/>
            <person name="Liang C."/>
            <person name="Lipzen A."/>
            <person name="Lutzoni F."/>
            <person name="Magnuson J."/>
            <person name="Mondo S."/>
            <person name="Nolan M."/>
            <person name="Ohm R."/>
            <person name="Pangilinan J."/>
            <person name="Park H.-J."/>
            <person name="Ramirez L."/>
            <person name="Alfaro M."/>
            <person name="Sun H."/>
            <person name="Tritt A."/>
            <person name="Yoshinaga Y."/>
            <person name="Zwiers L.-H."/>
            <person name="Turgeon B."/>
            <person name="Goodwin S."/>
            <person name="Spatafora J."/>
            <person name="Crous P."/>
            <person name="Grigoriev I."/>
        </authorList>
    </citation>
    <scope>NUCLEOTIDE SEQUENCE</scope>
    <source>
        <strain evidence="8">CBS 133067</strain>
    </source>
</reference>
<dbReference type="Proteomes" id="UP000799772">
    <property type="component" value="Unassembled WGS sequence"/>
</dbReference>
<keyword evidence="2" id="KW-0238">DNA-binding</keyword>
<evidence type="ECO:0000256" key="5">
    <source>
        <dbReference type="SAM" id="MobiDB-lite"/>
    </source>
</evidence>
<evidence type="ECO:0000259" key="7">
    <source>
        <dbReference type="Pfam" id="PF17682"/>
    </source>
</evidence>
<keyword evidence="3" id="KW-0804">Transcription</keyword>
<protein>
    <recommendedName>
        <fullName evidence="10">Transcription factor IIIC subunit 5 HTH domain-containing protein</fullName>
    </recommendedName>
</protein>
<accession>A0A9P4M2S5</accession>
<dbReference type="OrthoDB" id="5598268at2759"/>
<evidence type="ECO:0000256" key="1">
    <source>
        <dbReference type="ARBA" id="ARBA00004123"/>
    </source>
</evidence>
<feature type="domain" description="Transcription factor IIIC subunit Tfc1/Sfc1 triple barrel" evidence="7">
    <location>
        <begin position="39"/>
        <end position="186"/>
    </location>
</feature>
<dbReference type="InterPro" id="IPR042536">
    <property type="entry name" value="TFIIIC_tauA_Sfc1"/>
</dbReference>
<evidence type="ECO:0000256" key="4">
    <source>
        <dbReference type="ARBA" id="ARBA00023242"/>
    </source>
</evidence>
<feature type="compositionally biased region" description="Acidic residues" evidence="5">
    <location>
        <begin position="561"/>
        <end position="594"/>
    </location>
</feature>
<dbReference type="GO" id="GO:0001002">
    <property type="term" value="F:RNA polymerase III type 1 promoter sequence-specific DNA binding"/>
    <property type="evidence" value="ECO:0007669"/>
    <property type="project" value="TreeGrafter"/>
</dbReference>
<comment type="subcellular location">
    <subcellularLocation>
        <location evidence="1">Nucleus</location>
    </subcellularLocation>
</comment>
<feature type="region of interest" description="Disordered" evidence="5">
    <location>
        <begin position="535"/>
        <end position="594"/>
    </location>
</feature>
<dbReference type="EMBL" id="ML978130">
    <property type="protein sequence ID" value="KAF2095981.1"/>
    <property type="molecule type" value="Genomic_DNA"/>
</dbReference>
<evidence type="ECO:0000256" key="3">
    <source>
        <dbReference type="ARBA" id="ARBA00023163"/>
    </source>
</evidence>
<evidence type="ECO:0000313" key="9">
    <source>
        <dbReference type="Proteomes" id="UP000799772"/>
    </source>
</evidence>
<evidence type="ECO:0000259" key="6">
    <source>
        <dbReference type="Pfam" id="PF09734"/>
    </source>
</evidence>
<evidence type="ECO:0000313" key="8">
    <source>
        <dbReference type="EMBL" id="KAF2095981.1"/>
    </source>
</evidence>
<dbReference type="GO" id="GO:0005634">
    <property type="term" value="C:nucleus"/>
    <property type="evidence" value="ECO:0007669"/>
    <property type="project" value="UniProtKB-SubCell"/>
</dbReference>